<evidence type="ECO:0000313" key="1">
    <source>
        <dbReference type="EMBL" id="KAH6649764.1"/>
    </source>
</evidence>
<dbReference type="Proteomes" id="UP000724584">
    <property type="component" value="Unassembled WGS sequence"/>
</dbReference>
<accession>A0ACB7PRH7</accession>
<gene>
    <name evidence="1" type="ORF">F5144DRAFT_616843</name>
</gene>
<dbReference type="EMBL" id="JAGIZQ010000001">
    <property type="protein sequence ID" value="KAH6649764.1"/>
    <property type="molecule type" value="Genomic_DNA"/>
</dbReference>
<sequence>MVSFSGVLTAATAGWLLAGASAAIAHEREHEHERFVAVETGAILSPRQYRMSPAHAVLEKREGGCNPGLHPCSAIGCCHIGSQCNSPCPESAYQCDLTHTVTTSGTTSTVASPGGACCPRVCTGTSQFQCPTSLGGGCCQYNQRCAAGSGADGSSGSCVFDLTAAPTASIDPGLIPPPGYATSDAMSRSGRGGLAQDYFGPAPAVGPYSETHNTSPMTTPGLDRGGVPLQPHGPGDIAVPVEIDSRLREEERTPVGLAITPGTNRSRDSEDATERYELYGSEMGQMSPTWPPYGDGMPSPGERPK</sequence>
<comment type="caution">
    <text evidence="1">The sequence shown here is derived from an EMBL/GenBank/DDBJ whole genome shotgun (WGS) entry which is preliminary data.</text>
</comment>
<protein>
    <submittedName>
        <fullName evidence="1">Uncharacterized protein</fullName>
    </submittedName>
</protein>
<reference evidence="1 2" key="1">
    <citation type="journal article" date="2021" name="Nat. Commun.">
        <title>Genetic determinants of endophytism in the Arabidopsis root mycobiome.</title>
        <authorList>
            <person name="Mesny F."/>
            <person name="Miyauchi S."/>
            <person name="Thiergart T."/>
            <person name="Pickel B."/>
            <person name="Atanasova L."/>
            <person name="Karlsson M."/>
            <person name="Huettel B."/>
            <person name="Barry K.W."/>
            <person name="Haridas S."/>
            <person name="Chen C."/>
            <person name="Bauer D."/>
            <person name="Andreopoulos W."/>
            <person name="Pangilinan J."/>
            <person name="LaButti K."/>
            <person name="Riley R."/>
            <person name="Lipzen A."/>
            <person name="Clum A."/>
            <person name="Drula E."/>
            <person name="Henrissat B."/>
            <person name="Kohler A."/>
            <person name="Grigoriev I.V."/>
            <person name="Martin F.M."/>
            <person name="Hacquard S."/>
        </authorList>
    </citation>
    <scope>NUCLEOTIDE SEQUENCE [LARGE SCALE GENOMIC DNA]</scope>
    <source>
        <strain evidence="1 2">MPI-SDFR-AT-0079</strain>
    </source>
</reference>
<proteinExistence type="predicted"/>
<name>A0ACB7PRH7_9PEZI</name>
<evidence type="ECO:0000313" key="2">
    <source>
        <dbReference type="Proteomes" id="UP000724584"/>
    </source>
</evidence>
<organism evidence="1 2">
    <name type="scientific">Chaetomium tenue</name>
    <dbReference type="NCBI Taxonomy" id="1854479"/>
    <lineage>
        <taxon>Eukaryota</taxon>
        <taxon>Fungi</taxon>
        <taxon>Dikarya</taxon>
        <taxon>Ascomycota</taxon>
        <taxon>Pezizomycotina</taxon>
        <taxon>Sordariomycetes</taxon>
        <taxon>Sordariomycetidae</taxon>
        <taxon>Sordariales</taxon>
        <taxon>Chaetomiaceae</taxon>
        <taxon>Chaetomium</taxon>
    </lineage>
</organism>
<keyword evidence="2" id="KW-1185">Reference proteome</keyword>